<evidence type="ECO:0000256" key="1">
    <source>
        <dbReference type="PROSITE-ProRule" id="PRU00047"/>
    </source>
</evidence>
<accession>A0A9W7ZN27</accession>
<name>A0A9W7ZN27_9FUNG</name>
<protein>
    <recommendedName>
        <fullName evidence="3">CCHC-type domain-containing protein</fullName>
    </recommendedName>
</protein>
<evidence type="ECO:0000259" key="3">
    <source>
        <dbReference type="PROSITE" id="PS50158"/>
    </source>
</evidence>
<comment type="caution">
    <text evidence="4">The sequence shown here is derived from an EMBL/GenBank/DDBJ whole genome shotgun (WGS) entry which is preliminary data.</text>
</comment>
<keyword evidence="5" id="KW-1185">Reference proteome</keyword>
<keyword evidence="1" id="KW-0863">Zinc-finger</keyword>
<dbReference type="InterPro" id="IPR001878">
    <property type="entry name" value="Znf_CCHC"/>
</dbReference>
<dbReference type="GO" id="GO:0008270">
    <property type="term" value="F:zinc ion binding"/>
    <property type="evidence" value="ECO:0007669"/>
    <property type="project" value="UniProtKB-KW"/>
</dbReference>
<dbReference type="EMBL" id="JANBPU010000880">
    <property type="protein sequence ID" value="KAJ1908818.1"/>
    <property type="molecule type" value="Genomic_DNA"/>
</dbReference>
<proteinExistence type="predicted"/>
<organism evidence="4 5">
    <name type="scientific">Mycoemilia scoparia</name>
    <dbReference type="NCBI Taxonomy" id="417184"/>
    <lineage>
        <taxon>Eukaryota</taxon>
        <taxon>Fungi</taxon>
        <taxon>Fungi incertae sedis</taxon>
        <taxon>Zoopagomycota</taxon>
        <taxon>Kickxellomycotina</taxon>
        <taxon>Kickxellomycetes</taxon>
        <taxon>Kickxellales</taxon>
        <taxon>Kickxellaceae</taxon>
        <taxon>Mycoemilia</taxon>
    </lineage>
</organism>
<dbReference type="GO" id="GO:0003676">
    <property type="term" value="F:nucleic acid binding"/>
    <property type="evidence" value="ECO:0007669"/>
    <property type="project" value="InterPro"/>
</dbReference>
<dbReference type="PROSITE" id="PS50158">
    <property type="entry name" value="ZF_CCHC"/>
    <property type="match status" value="1"/>
</dbReference>
<evidence type="ECO:0000313" key="5">
    <source>
        <dbReference type="Proteomes" id="UP001150538"/>
    </source>
</evidence>
<feature type="compositionally biased region" description="Polar residues" evidence="2">
    <location>
        <begin position="86"/>
        <end position="102"/>
    </location>
</feature>
<dbReference type="AlphaFoldDB" id="A0A9W7ZN27"/>
<feature type="region of interest" description="Disordered" evidence="2">
    <location>
        <begin position="76"/>
        <end position="107"/>
    </location>
</feature>
<reference evidence="4" key="1">
    <citation type="submission" date="2022-07" db="EMBL/GenBank/DDBJ databases">
        <title>Phylogenomic reconstructions and comparative analyses of Kickxellomycotina fungi.</title>
        <authorList>
            <person name="Reynolds N.K."/>
            <person name="Stajich J.E."/>
            <person name="Barry K."/>
            <person name="Grigoriev I.V."/>
            <person name="Crous P."/>
            <person name="Smith M.E."/>
        </authorList>
    </citation>
    <scope>NUCLEOTIDE SEQUENCE</scope>
    <source>
        <strain evidence="4">NBRC 100468</strain>
    </source>
</reference>
<evidence type="ECO:0000256" key="2">
    <source>
        <dbReference type="SAM" id="MobiDB-lite"/>
    </source>
</evidence>
<dbReference type="Proteomes" id="UP001150538">
    <property type="component" value="Unassembled WGS sequence"/>
</dbReference>
<feature type="domain" description="CCHC-type" evidence="3">
    <location>
        <begin position="135"/>
        <end position="148"/>
    </location>
</feature>
<gene>
    <name evidence="4" type="ORF">H4219_006467</name>
</gene>
<feature type="compositionally biased region" description="Basic and acidic residues" evidence="2">
    <location>
        <begin position="76"/>
        <end position="85"/>
    </location>
</feature>
<dbReference type="SUPFAM" id="SSF57756">
    <property type="entry name" value="Retrovirus zinc finger-like domains"/>
    <property type="match status" value="1"/>
</dbReference>
<keyword evidence="1" id="KW-0862">Zinc</keyword>
<dbReference type="InterPro" id="IPR036875">
    <property type="entry name" value="Znf_CCHC_sf"/>
</dbReference>
<evidence type="ECO:0000313" key="4">
    <source>
        <dbReference type="EMBL" id="KAJ1908818.1"/>
    </source>
</evidence>
<sequence>MTKIDEKKAKRQISQLQTLYQSVTAWSIDEKIEKLLTFVFPEWLPELLPEIRGITDLDTVFEKVIEFAKKEAKKPKWEKSIRDSMQKTSRTISDSNKNAENSKPNKIEELTKRVARLTLLIEQNKRPPQQHSTNCFYCGKNGHNMRGCLVLDDDLEKGNVEKRNGKLYLPNNGPPLVPSEDGLRNSLAITSNREVNLIEMAEVIYEDEEETNNVDIAEKRKVGDIERDSRGIPIVK</sequence>
<keyword evidence="1" id="KW-0479">Metal-binding</keyword>